<evidence type="ECO:0000313" key="2">
    <source>
        <dbReference type="Proteomes" id="UP001162640"/>
    </source>
</evidence>
<dbReference type="EMBL" id="BLQM01000353">
    <property type="protein sequence ID" value="GMH85053.1"/>
    <property type="molecule type" value="Genomic_DNA"/>
</dbReference>
<proteinExistence type="predicted"/>
<dbReference type="Proteomes" id="UP001162640">
    <property type="component" value="Unassembled WGS sequence"/>
</dbReference>
<gene>
    <name evidence="1" type="ORF">TL16_g10110</name>
</gene>
<protein>
    <submittedName>
        <fullName evidence="1">Uncharacterized protein</fullName>
    </submittedName>
</protein>
<comment type="caution">
    <text evidence="1">The sequence shown here is derived from an EMBL/GenBank/DDBJ whole genome shotgun (WGS) entry which is preliminary data.</text>
</comment>
<accession>A0A9W7EMX2</accession>
<reference evidence="2" key="1">
    <citation type="journal article" date="2023" name="Commun. Biol.">
        <title>Genome analysis of Parmales, the sister group of diatoms, reveals the evolutionary specialization of diatoms from phago-mixotrophs to photoautotrophs.</title>
        <authorList>
            <person name="Ban H."/>
            <person name="Sato S."/>
            <person name="Yoshikawa S."/>
            <person name="Yamada K."/>
            <person name="Nakamura Y."/>
            <person name="Ichinomiya M."/>
            <person name="Sato N."/>
            <person name="Blanc-Mathieu R."/>
            <person name="Endo H."/>
            <person name="Kuwata A."/>
            <person name="Ogata H."/>
        </authorList>
    </citation>
    <scope>NUCLEOTIDE SEQUENCE [LARGE SCALE GENOMIC DNA]</scope>
</reference>
<dbReference type="AlphaFoldDB" id="A0A9W7EMX2"/>
<evidence type="ECO:0000313" key="1">
    <source>
        <dbReference type="EMBL" id="GMH85053.1"/>
    </source>
</evidence>
<organism evidence="1 2">
    <name type="scientific">Triparma laevis f. inornata</name>
    <dbReference type="NCBI Taxonomy" id="1714386"/>
    <lineage>
        <taxon>Eukaryota</taxon>
        <taxon>Sar</taxon>
        <taxon>Stramenopiles</taxon>
        <taxon>Ochrophyta</taxon>
        <taxon>Bolidophyceae</taxon>
        <taxon>Parmales</taxon>
        <taxon>Triparmaceae</taxon>
        <taxon>Triparma</taxon>
    </lineage>
</organism>
<sequence length="80" mass="8458">MHPPTLKRENKLHRTRVNAVTRAEHVVSSSQDVGCGAYGAFLFFVDAEDGADGDVAVDVGGTVEGVEGDAVLRDECEGRA</sequence>
<name>A0A9W7EMX2_9STRA</name>